<dbReference type="PANTHER" id="PTHR30419">
    <property type="entry name" value="HTH-TYPE TRANSCRIPTIONAL REGULATOR YBHD"/>
    <property type="match status" value="1"/>
</dbReference>
<comment type="similarity">
    <text evidence="1">Belongs to the LysR transcriptional regulatory family.</text>
</comment>
<dbReference type="OrthoDB" id="7506954at2"/>
<dbReference type="AlphaFoldDB" id="A0A5B8KYD4"/>
<dbReference type="InterPro" id="IPR050950">
    <property type="entry name" value="HTH-type_LysR_regulators"/>
</dbReference>
<dbReference type="GO" id="GO:0003677">
    <property type="term" value="F:DNA binding"/>
    <property type="evidence" value="ECO:0007669"/>
    <property type="project" value="UniProtKB-KW"/>
</dbReference>
<evidence type="ECO:0000313" key="7">
    <source>
        <dbReference type="Proteomes" id="UP000321389"/>
    </source>
</evidence>
<feature type="domain" description="HTH lysR-type" evidence="5">
    <location>
        <begin position="19"/>
        <end position="76"/>
    </location>
</feature>
<dbReference type="RefSeq" id="WP_146299270.1">
    <property type="nucleotide sequence ID" value="NZ_CP042301.2"/>
</dbReference>
<dbReference type="InterPro" id="IPR036388">
    <property type="entry name" value="WH-like_DNA-bd_sf"/>
</dbReference>
<dbReference type="GO" id="GO:0005829">
    <property type="term" value="C:cytosol"/>
    <property type="evidence" value="ECO:0007669"/>
    <property type="project" value="TreeGrafter"/>
</dbReference>
<gene>
    <name evidence="6" type="ORF">FQ775_09645</name>
</gene>
<keyword evidence="2" id="KW-0805">Transcription regulation</keyword>
<name>A0A5B8KYD4_9HYPH</name>
<dbReference type="Proteomes" id="UP000321389">
    <property type="component" value="Chromosome"/>
</dbReference>
<dbReference type="Pfam" id="PF00126">
    <property type="entry name" value="HTH_1"/>
    <property type="match status" value="1"/>
</dbReference>
<dbReference type="EMBL" id="CP042301">
    <property type="protein sequence ID" value="QDZ00623.1"/>
    <property type="molecule type" value="Genomic_DNA"/>
</dbReference>
<evidence type="ECO:0000259" key="5">
    <source>
        <dbReference type="PROSITE" id="PS50931"/>
    </source>
</evidence>
<keyword evidence="7" id="KW-1185">Reference proteome</keyword>
<dbReference type="PROSITE" id="PS50931">
    <property type="entry name" value="HTH_LYSR"/>
    <property type="match status" value="1"/>
</dbReference>
<evidence type="ECO:0000256" key="1">
    <source>
        <dbReference type="ARBA" id="ARBA00009437"/>
    </source>
</evidence>
<keyword evidence="4" id="KW-0804">Transcription</keyword>
<dbReference type="KEGG" id="niy:FQ775_09645"/>
<sequence>MRDHLATPPSPAGRMVWNLDWNLIRTFLVIVERGGITAAANALLLKQPSVSNALRRLEGHLSKRLILRGPGQFEVTPAGRLLYNEAIEIFGSISRLGTLIRDMEEEVSGHVTLAMASHVVSPVLDEVLSRFHQRHRFATLAIDVMTSRDVIQTVRQRQASLGIGLVHEKHPHLNYLRLFREYFGFYCGPRHRLFGNDSLSLADLRGETFVSFKTDRLTDALRPVALLRAQAELKDSIVGVSSSLEEVRRMIQAGLGIGPLPVHVAQRDVEAGLLWRLPPYDDPPAIDIHIVTNPGTRMNRAEANLIEMLREAVARVPFAERDYRQR</sequence>
<dbReference type="GO" id="GO:0003700">
    <property type="term" value="F:DNA-binding transcription factor activity"/>
    <property type="evidence" value="ECO:0007669"/>
    <property type="project" value="InterPro"/>
</dbReference>
<dbReference type="PRINTS" id="PR00039">
    <property type="entry name" value="HTHLYSR"/>
</dbReference>
<keyword evidence="3" id="KW-0238">DNA-binding</keyword>
<evidence type="ECO:0000256" key="2">
    <source>
        <dbReference type="ARBA" id="ARBA00023015"/>
    </source>
</evidence>
<dbReference type="InterPro" id="IPR005119">
    <property type="entry name" value="LysR_subst-bd"/>
</dbReference>
<organism evidence="6 7">
    <name type="scientific">Nitratireductor mangrovi</name>
    <dbReference type="NCBI Taxonomy" id="2599600"/>
    <lineage>
        <taxon>Bacteria</taxon>
        <taxon>Pseudomonadati</taxon>
        <taxon>Pseudomonadota</taxon>
        <taxon>Alphaproteobacteria</taxon>
        <taxon>Hyphomicrobiales</taxon>
        <taxon>Phyllobacteriaceae</taxon>
        <taxon>Nitratireductor</taxon>
    </lineage>
</organism>
<evidence type="ECO:0000256" key="4">
    <source>
        <dbReference type="ARBA" id="ARBA00023163"/>
    </source>
</evidence>
<dbReference type="Pfam" id="PF03466">
    <property type="entry name" value="LysR_substrate"/>
    <property type="match status" value="1"/>
</dbReference>
<dbReference type="InterPro" id="IPR000847">
    <property type="entry name" value="LysR_HTH_N"/>
</dbReference>
<dbReference type="InterPro" id="IPR036390">
    <property type="entry name" value="WH_DNA-bd_sf"/>
</dbReference>
<dbReference type="SUPFAM" id="SSF46785">
    <property type="entry name" value="Winged helix' DNA-binding domain"/>
    <property type="match status" value="1"/>
</dbReference>
<accession>A0A5B8KYD4</accession>
<reference evidence="6" key="1">
    <citation type="submission" date="2020-04" db="EMBL/GenBank/DDBJ databases">
        <title>Nitratireductor sp. nov. isolated from mangrove soil.</title>
        <authorList>
            <person name="Ye Y."/>
        </authorList>
    </citation>
    <scope>NUCLEOTIDE SEQUENCE</scope>
    <source>
        <strain evidence="6">SY7</strain>
    </source>
</reference>
<dbReference type="CDD" id="cd05466">
    <property type="entry name" value="PBP2_LTTR_substrate"/>
    <property type="match status" value="1"/>
</dbReference>
<proteinExistence type="inferred from homology"/>
<dbReference type="Gene3D" id="1.10.10.10">
    <property type="entry name" value="Winged helix-like DNA-binding domain superfamily/Winged helix DNA-binding domain"/>
    <property type="match status" value="1"/>
</dbReference>
<dbReference type="SUPFAM" id="SSF53850">
    <property type="entry name" value="Periplasmic binding protein-like II"/>
    <property type="match status" value="1"/>
</dbReference>
<protein>
    <submittedName>
        <fullName evidence="6">LysR family transcriptional regulator</fullName>
    </submittedName>
</protein>
<dbReference type="Gene3D" id="3.40.190.10">
    <property type="entry name" value="Periplasmic binding protein-like II"/>
    <property type="match status" value="2"/>
</dbReference>
<evidence type="ECO:0000256" key="3">
    <source>
        <dbReference type="ARBA" id="ARBA00023125"/>
    </source>
</evidence>
<evidence type="ECO:0000313" key="6">
    <source>
        <dbReference type="EMBL" id="QDZ00623.1"/>
    </source>
</evidence>